<accession>A0AAP0QAN8</accession>
<evidence type="ECO:0000256" key="1">
    <source>
        <dbReference type="SAM" id="MobiDB-lite"/>
    </source>
</evidence>
<keyword evidence="3" id="KW-1185">Reference proteome</keyword>
<evidence type="ECO:0000313" key="3">
    <source>
        <dbReference type="Proteomes" id="UP001428341"/>
    </source>
</evidence>
<evidence type="ECO:0000313" key="2">
    <source>
        <dbReference type="EMBL" id="KAK9180741.1"/>
    </source>
</evidence>
<gene>
    <name evidence="2" type="ORF">WN944_023876</name>
</gene>
<dbReference type="AlphaFoldDB" id="A0AAP0QAN8"/>
<reference evidence="2 3" key="1">
    <citation type="submission" date="2024-05" db="EMBL/GenBank/DDBJ databases">
        <title>Haplotype-resolved chromosome-level genome assembly of Huyou (Citrus changshanensis).</title>
        <authorList>
            <person name="Miao C."/>
            <person name="Chen W."/>
            <person name="Wu Y."/>
            <person name="Wang L."/>
            <person name="Zhao S."/>
            <person name="Grierson D."/>
            <person name="Xu C."/>
            <person name="Chen K."/>
        </authorList>
    </citation>
    <scope>NUCLEOTIDE SEQUENCE [LARGE SCALE GENOMIC DNA]</scope>
    <source>
        <strain evidence="2">01-14</strain>
        <tissue evidence="2">Leaf</tissue>
    </source>
</reference>
<feature type="compositionally biased region" description="Basic and acidic residues" evidence="1">
    <location>
        <begin position="1"/>
        <end position="17"/>
    </location>
</feature>
<name>A0AAP0QAN8_9ROSI</name>
<organism evidence="2 3">
    <name type="scientific">Citrus x changshan-huyou</name>
    <dbReference type="NCBI Taxonomy" id="2935761"/>
    <lineage>
        <taxon>Eukaryota</taxon>
        <taxon>Viridiplantae</taxon>
        <taxon>Streptophyta</taxon>
        <taxon>Embryophyta</taxon>
        <taxon>Tracheophyta</taxon>
        <taxon>Spermatophyta</taxon>
        <taxon>Magnoliopsida</taxon>
        <taxon>eudicotyledons</taxon>
        <taxon>Gunneridae</taxon>
        <taxon>Pentapetalae</taxon>
        <taxon>rosids</taxon>
        <taxon>malvids</taxon>
        <taxon>Sapindales</taxon>
        <taxon>Rutaceae</taxon>
        <taxon>Aurantioideae</taxon>
        <taxon>Citrus</taxon>
    </lineage>
</organism>
<comment type="caution">
    <text evidence="2">The sequence shown here is derived from an EMBL/GenBank/DDBJ whole genome shotgun (WGS) entry which is preliminary data.</text>
</comment>
<proteinExistence type="predicted"/>
<dbReference type="Proteomes" id="UP001428341">
    <property type="component" value="Unassembled WGS sequence"/>
</dbReference>
<feature type="region of interest" description="Disordered" evidence="1">
    <location>
        <begin position="1"/>
        <end position="37"/>
    </location>
</feature>
<protein>
    <submittedName>
        <fullName evidence="2">Uncharacterized protein</fullName>
    </submittedName>
</protein>
<sequence>MERPKTNEEGNITEEKLTCGGYQTPVEKTAPGGAYRGPRSARSIWLRLSVVLFSTYSEQEIISYFKNLIRVRAKEFSKAEAPSTRIIASYVTRHSPSKRGQEGKLSVNRINPFSKALGRVNRHSTGIELEGRK</sequence>
<dbReference type="EMBL" id="JBCGBO010000024">
    <property type="protein sequence ID" value="KAK9180741.1"/>
    <property type="molecule type" value="Genomic_DNA"/>
</dbReference>